<dbReference type="PANTHER" id="PTHR23355:SF42">
    <property type="entry name" value="RIBONUCLEASE II, CHLOROPLASTIC_MITOCHONDRIAL"/>
    <property type="match status" value="1"/>
</dbReference>
<name>A0ABX1MA96_9CYAN</name>
<dbReference type="Pfam" id="PF23161">
    <property type="entry name" value="HTH_RNase_II"/>
    <property type="match status" value="1"/>
</dbReference>
<dbReference type="InterPro" id="IPR050180">
    <property type="entry name" value="RNR_Ribonuclease"/>
</dbReference>
<dbReference type="InterPro" id="IPR057324">
    <property type="entry name" value="WH_RNase_II"/>
</dbReference>
<organism evidence="2 3">
    <name type="scientific">Brasilonema octagenarum UFV-OR1</name>
    <dbReference type="NCBI Taxonomy" id="417115"/>
    <lineage>
        <taxon>Bacteria</taxon>
        <taxon>Bacillati</taxon>
        <taxon>Cyanobacteriota</taxon>
        <taxon>Cyanophyceae</taxon>
        <taxon>Nostocales</taxon>
        <taxon>Scytonemataceae</taxon>
        <taxon>Brasilonema</taxon>
        <taxon>Octagenarum group</taxon>
    </lineage>
</organism>
<dbReference type="InterPro" id="IPR056403">
    <property type="entry name" value="RNase_II_barrel"/>
</dbReference>
<accession>A0ABX1MA96</accession>
<dbReference type="InterPro" id="IPR056404">
    <property type="entry name" value="HTH_RNase_II"/>
</dbReference>
<gene>
    <name evidence="2" type="ORF">DP115_18870</name>
</gene>
<evidence type="ECO:0000313" key="3">
    <source>
        <dbReference type="Proteomes" id="UP000762253"/>
    </source>
</evidence>
<evidence type="ECO:0000259" key="1">
    <source>
        <dbReference type="SMART" id="SM00955"/>
    </source>
</evidence>
<comment type="caution">
    <text evidence="2">The sequence shown here is derived from an EMBL/GenBank/DDBJ whole genome shotgun (WGS) entry which is preliminary data.</text>
</comment>
<protein>
    <submittedName>
        <fullName evidence="2">RNB domain-containing ribonuclease</fullName>
    </submittedName>
</protein>
<dbReference type="PANTHER" id="PTHR23355">
    <property type="entry name" value="RIBONUCLEASE"/>
    <property type="match status" value="1"/>
</dbReference>
<dbReference type="Pfam" id="PF23163">
    <property type="entry name" value="CSD_RNase_II"/>
    <property type="match status" value="1"/>
</dbReference>
<dbReference type="InterPro" id="IPR012340">
    <property type="entry name" value="NA-bd_OB-fold"/>
</dbReference>
<feature type="domain" description="RNB" evidence="1">
    <location>
        <begin position="279"/>
        <end position="569"/>
    </location>
</feature>
<dbReference type="SMART" id="SM00955">
    <property type="entry name" value="RNB"/>
    <property type="match status" value="1"/>
</dbReference>
<keyword evidence="3" id="KW-1185">Reference proteome</keyword>
<sequence>MEKGTLVEFRLGSDRRLGVVDRPDGKTRLFVVDERGQSHSLAPRQITYAVTGETYKPSQISGFLEEVKPYLDPSSLEVAWELLVEGGETVTPCEMANLLFSESQAPYCYAAYLLLSDDKIYFKQKGDAYEARSAAQVAERKHQLEIEALKAKGQQEFLARVEQALKGEPVEWQRYDRHRLEAIEKYAALVADIVRVGLNYDSLARAYPPPALVLETMNMLGRPATPQGAFQLLVDLGCWSPYENLFLRRSSIPVQFASKVLEVSQQRLESHPPDRDVNRLDLTHLKVYTIDDESTTEIDDGLSWELLGDGRERLWVHIADPTRWLIPEDELDLDARKRGSTVYLPTGMVPMFPEILATGPMSLVQGKICYALSFGIILDDSGAVEDYTIHPSFIKPTYRLTYEDVDEVLDLGVQAESEIAAIANWARRRKTWRYSQGAISINMPEAMIKVKGDNISIDILQDSTSRQLVAEMMIVAGEVAARYGQKYNIPLPFRGQPQPELPPEQELLQLPAGFVRACAMRRCMPKSEMSITPVRHSGLGLDTYTQATSPIRRYSDLLTHFQLKAHLRGEVLPFSAEQLKQVMMTVSSITQEVTMVERQTNRYWALEYLRRQPDEIWETTVLMWLREDSGLALILLEDLGLQLPMLFKRSVNLGEQMLVKVLHADPLRDVIQFQEIIYQEAQPTANSM</sequence>
<dbReference type="InterPro" id="IPR001900">
    <property type="entry name" value="RNase_II/R"/>
</dbReference>
<dbReference type="Pfam" id="PF00773">
    <property type="entry name" value="RNB"/>
    <property type="match status" value="1"/>
</dbReference>
<dbReference type="Pfam" id="PF25255">
    <property type="entry name" value="WHD_RNase_II"/>
    <property type="match status" value="1"/>
</dbReference>
<dbReference type="SUPFAM" id="SSF50249">
    <property type="entry name" value="Nucleic acid-binding proteins"/>
    <property type="match status" value="1"/>
</dbReference>
<reference evidence="2 3" key="1">
    <citation type="submission" date="2018-06" db="EMBL/GenBank/DDBJ databases">
        <title>Comparative genomics of Brasilonema spp. strains.</title>
        <authorList>
            <person name="Alvarenga D.O."/>
            <person name="Fiore M.F."/>
            <person name="Varani A.M."/>
        </authorList>
    </citation>
    <scope>NUCLEOTIDE SEQUENCE [LARGE SCALE GENOMIC DNA]</scope>
    <source>
        <strain evidence="2 3">UFV-OR1</strain>
    </source>
</reference>
<proteinExistence type="predicted"/>
<evidence type="ECO:0000313" key="2">
    <source>
        <dbReference type="EMBL" id="NMF64720.1"/>
    </source>
</evidence>
<dbReference type="RefSeq" id="WP_169266303.1">
    <property type="nucleotide sequence ID" value="NZ_QMEC01000074.1"/>
</dbReference>
<dbReference type="EMBL" id="QMEC01000074">
    <property type="protein sequence ID" value="NMF64720.1"/>
    <property type="molecule type" value="Genomic_DNA"/>
</dbReference>
<dbReference type="Proteomes" id="UP000762253">
    <property type="component" value="Unassembled WGS sequence"/>
</dbReference>